<evidence type="ECO:0000313" key="1">
    <source>
        <dbReference type="EMBL" id="OGF26857.1"/>
    </source>
</evidence>
<proteinExistence type="predicted"/>
<comment type="caution">
    <text evidence="1">The sequence shown here is derived from an EMBL/GenBank/DDBJ whole genome shotgun (WGS) entry which is preliminary data.</text>
</comment>
<dbReference type="SUPFAM" id="SSF63446">
    <property type="entry name" value="Type I dockerin domain"/>
    <property type="match status" value="1"/>
</dbReference>
<gene>
    <name evidence="1" type="ORF">A2227_06240</name>
</gene>
<dbReference type="STRING" id="1797994.A2227_06240"/>
<accession>A0A1F5SJG4</accession>
<evidence type="ECO:0008006" key="3">
    <source>
        <dbReference type="Google" id="ProtNLM"/>
    </source>
</evidence>
<dbReference type="Gene3D" id="1.10.1330.10">
    <property type="entry name" value="Dockerin domain"/>
    <property type="match status" value="1"/>
</dbReference>
<dbReference type="Proteomes" id="UP000178367">
    <property type="component" value="Unassembled WGS sequence"/>
</dbReference>
<evidence type="ECO:0000313" key="2">
    <source>
        <dbReference type="Proteomes" id="UP000178367"/>
    </source>
</evidence>
<organism evidence="1 2">
    <name type="scientific">Candidatus Falkowbacteria bacterium RIFOXYA2_FULL_47_19</name>
    <dbReference type="NCBI Taxonomy" id="1797994"/>
    <lineage>
        <taxon>Bacteria</taxon>
        <taxon>Candidatus Falkowiibacteriota</taxon>
    </lineage>
</organism>
<protein>
    <recommendedName>
        <fullName evidence="3">Dockerin domain-containing protein</fullName>
    </recommendedName>
</protein>
<dbReference type="InterPro" id="IPR036439">
    <property type="entry name" value="Dockerin_dom_sf"/>
</dbReference>
<dbReference type="GO" id="GO:0000272">
    <property type="term" value="P:polysaccharide catabolic process"/>
    <property type="evidence" value="ECO:0007669"/>
    <property type="project" value="InterPro"/>
</dbReference>
<name>A0A1F5SJG4_9BACT</name>
<reference evidence="1 2" key="1">
    <citation type="journal article" date="2016" name="Nat. Commun.">
        <title>Thousands of microbial genomes shed light on interconnected biogeochemical processes in an aquifer system.</title>
        <authorList>
            <person name="Anantharaman K."/>
            <person name="Brown C.T."/>
            <person name="Hug L.A."/>
            <person name="Sharon I."/>
            <person name="Castelle C.J."/>
            <person name="Probst A.J."/>
            <person name="Thomas B.C."/>
            <person name="Singh A."/>
            <person name="Wilkins M.J."/>
            <person name="Karaoz U."/>
            <person name="Brodie E.L."/>
            <person name="Williams K.H."/>
            <person name="Hubbard S.S."/>
            <person name="Banfield J.F."/>
        </authorList>
    </citation>
    <scope>NUCLEOTIDE SEQUENCE [LARGE SCALE GENOMIC DNA]</scope>
</reference>
<dbReference type="PROSITE" id="PS00018">
    <property type="entry name" value="EF_HAND_1"/>
    <property type="match status" value="1"/>
</dbReference>
<dbReference type="EMBL" id="MFGB01000013">
    <property type="protein sequence ID" value="OGF26857.1"/>
    <property type="molecule type" value="Genomic_DNA"/>
</dbReference>
<sequence>MAIFSPGFLLPEKVSAAGSLPTYIEVQLSCGDGYAEIMSGEACDPGTPPDIPEDLGTTTCASFNDVFGNPFVSGNLDCLSDCTAFDSDMCYSCGNGAKEVAEECDGSDFAGKTCITLGYQSGALVCSLDCRVSTAGCVPMETQPGTPGGGSHGGGSGSASGFLPGSNTESVTKVIAQGKSYPHADVHILVDGVVTGIVKTDALANFYFETVDIKPGVAGFGFWSTDLNGLKSTLLTLTFRVISGAVTTISGVYIAPTIDIDKQSVRQGEPIKIFGQTVPSTEVHVHINSEKEFIEKISSAETGSWELSFDTAPLEEDLHTAKALFQVATEGNIVNSGFSRSVSFYVGKTGGEVPCPEADLNHDGRVNLTDFSILLYWWGTDNACADQNQNGVVDLVDFSIMMYYWTG</sequence>
<dbReference type="AlphaFoldDB" id="A0A1F5SJG4"/>
<dbReference type="InterPro" id="IPR018247">
    <property type="entry name" value="EF_Hand_1_Ca_BS"/>
</dbReference>